<evidence type="ECO:0000259" key="4">
    <source>
        <dbReference type="Pfam" id="PF12697"/>
    </source>
</evidence>
<comment type="catalytic activity">
    <reaction evidence="3">
        <text>5-enolpyruvoyl-6-hydroxy-2-succinyl-cyclohex-3-ene-1-carboxylate = (1R,6R)-6-hydroxy-2-succinyl-cyclohexa-2,4-diene-1-carboxylate + pyruvate</text>
        <dbReference type="Rhea" id="RHEA:25597"/>
        <dbReference type="ChEBI" id="CHEBI:15361"/>
        <dbReference type="ChEBI" id="CHEBI:58689"/>
        <dbReference type="ChEBI" id="CHEBI:58818"/>
        <dbReference type="EC" id="4.2.99.20"/>
    </reaction>
</comment>
<accession>A0A4V2DWM5</accession>
<keyword evidence="2 3" id="KW-0456">Lyase</keyword>
<dbReference type="PANTHER" id="PTHR42916:SF1">
    <property type="entry name" value="PROTEIN PHYLLO, CHLOROPLASTIC"/>
    <property type="match status" value="1"/>
</dbReference>
<protein>
    <recommendedName>
        <fullName evidence="3">Putative 2-succinyl-6-hydroxy-2,4-cyclohexadiene-1-carboxylate synthase</fullName>
        <shortName evidence="3">SHCHC synthase</shortName>
        <ecNumber evidence="3">4.2.99.20</ecNumber>
    </recommendedName>
</protein>
<dbReference type="SUPFAM" id="SSF53474">
    <property type="entry name" value="alpha/beta-Hydrolases"/>
    <property type="match status" value="1"/>
</dbReference>
<dbReference type="PANTHER" id="PTHR42916">
    <property type="entry name" value="2-SUCCINYL-5-ENOLPYRUVYL-6-HYDROXY-3-CYCLOHEXENE-1-CARBOXYLATE SYNTHASE"/>
    <property type="match status" value="1"/>
</dbReference>
<dbReference type="Gene3D" id="3.40.50.1820">
    <property type="entry name" value="alpha/beta hydrolase"/>
    <property type="match status" value="1"/>
</dbReference>
<keyword evidence="1 3" id="KW-0474">Menaquinone biosynthesis</keyword>
<comment type="similarity">
    <text evidence="3">Belongs to the AB hydrolase superfamily. MenH family.</text>
</comment>
<comment type="function">
    <text evidence="3">Catalyzes a proton abstraction reaction that results in 2,5-elimination of pyruvate from 2-succinyl-5-enolpyruvyl-6-hydroxy-3-cyclohexene-1-carboxylate (SEPHCHC) and the formation of 2-succinyl-6-hydroxy-2,4-cyclohexadiene-1-carboxylate (SHCHC).</text>
</comment>
<gene>
    <name evidence="3 5" type="primary">menH</name>
    <name evidence="5" type="ORF">EIG99_04270</name>
</gene>
<evidence type="ECO:0000256" key="3">
    <source>
        <dbReference type="HAMAP-Rule" id="MF_01660"/>
    </source>
</evidence>
<evidence type="ECO:0000256" key="1">
    <source>
        <dbReference type="ARBA" id="ARBA00022428"/>
    </source>
</evidence>
<dbReference type="InterPro" id="IPR022485">
    <property type="entry name" value="SHCHC_synthase_MenH"/>
</dbReference>
<dbReference type="GO" id="GO:0009234">
    <property type="term" value="P:menaquinone biosynthetic process"/>
    <property type="evidence" value="ECO:0007669"/>
    <property type="project" value="UniProtKB-UniRule"/>
</dbReference>
<dbReference type="RefSeq" id="WP_070704198.1">
    <property type="nucleotide sequence ID" value="NZ_CP018776.1"/>
</dbReference>
<name>A0A4V2DWM5_9STAP</name>
<dbReference type="Proteomes" id="UP000293854">
    <property type="component" value="Unassembled WGS sequence"/>
</dbReference>
<dbReference type="EC" id="4.2.99.20" evidence="3"/>
<dbReference type="EMBL" id="RQTE01000073">
    <property type="protein sequence ID" value="RZI03148.1"/>
    <property type="molecule type" value="Genomic_DNA"/>
</dbReference>
<comment type="subunit">
    <text evidence="3">Monomer.</text>
</comment>
<dbReference type="HAMAP" id="MF_01660">
    <property type="entry name" value="MenH"/>
    <property type="match status" value="1"/>
</dbReference>
<feature type="domain" description="AB hydrolase-1" evidence="4">
    <location>
        <begin position="19"/>
        <end position="255"/>
    </location>
</feature>
<reference evidence="5 6" key="1">
    <citation type="submission" date="2018-11" db="EMBL/GenBank/DDBJ databases">
        <title>Genomic profiling of Staphylococcus species from a Poultry farm system in KwaZulu-Natal, South Africa.</title>
        <authorList>
            <person name="Amoako D.G."/>
            <person name="Somboro A.M."/>
            <person name="Abia A.L.K."/>
            <person name="Bester L.A."/>
            <person name="Essack S.Y."/>
        </authorList>
    </citation>
    <scope>NUCLEOTIDE SEQUENCE [LARGE SCALE GENOMIC DNA]</scope>
    <source>
        <strain evidence="5 6">SA11</strain>
    </source>
</reference>
<evidence type="ECO:0000313" key="6">
    <source>
        <dbReference type="Proteomes" id="UP000293854"/>
    </source>
</evidence>
<dbReference type="GO" id="GO:0070205">
    <property type="term" value="F:2-succinyl-6-hydroxy-2,4-cyclohexadiene-1-carboxylate synthase activity"/>
    <property type="evidence" value="ECO:0007669"/>
    <property type="project" value="UniProtKB-UniRule"/>
</dbReference>
<comment type="pathway">
    <text evidence="3">Quinol/quinone metabolism; menaquinone biosynthesis.</text>
</comment>
<proteinExistence type="inferred from homology"/>
<evidence type="ECO:0000313" key="5">
    <source>
        <dbReference type="EMBL" id="RZI03148.1"/>
    </source>
</evidence>
<comment type="caution">
    <text evidence="5">The sequence shown here is derived from an EMBL/GenBank/DDBJ whole genome shotgun (WGS) entry which is preliminary data.</text>
</comment>
<dbReference type="InterPro" id="IPR000073">
    <property type="entry name" value="AB_hydrolase_1"/>
</dbReference>
<comment type="pathway">
    <text evidence="3">Quinol/quinone metabolism; 1,4-dihydroxy-2-naphthoate biosynthesis; 1,4-dihydroxy-2-naphthoate from chorismate: step 3/7.</text>
</comment>
<dbReference type="InterPro" id="IPR029058">
    <property type="entry name" value="AB_hydrolase_fold"/>
</dbReference>
<dbReference type="Pfam" id="PF12697">
    <property type="entry name" value="Abhydrolase_6"/>
    <property type="match status" value="1"/>
</dbReference>
<dbReference type="AlphaFoldDB" id="A0A4V2DWM5"/>
<dbReference type="UniPathway" id="UPA01057">
    <property type="reaction ID" value="UER00900"/>
</dbReference>
<evidence type="ECO:0000256" key="2">
    <source>
        <dbReference type="ARBA" id="ARBA00023239"/>
    </source>
</evidence>
<organism evidence="5 6">
    <name type="scientific">Staphylococcus condimenti</name>
    <dbReference type="NCBI Taxonomy" id="70255"/>
    <lineage>
        <taxon>Bacteria</taxon>
        <taxon>Bacillati</taxon>
        <taxon>Bacillota</taxon>
        <taxon>Bacilli</taxon>
        <taxon>Bacillales</taxon>
        <taxon>Staphylococcaceae</taxon>
        <taxon>Staphylococcus</taxon>
    </lineage>
</organism>
<dbReference type="UniPathway" id="UPA00079"/>
<sequence length="271" mass="31066">MLNYNFYENKSEEHSNHLLVMLHGFISDASTFDAHIEKLREQVSVLTIELPGHGADYSLDTETWDFNFIQQQLDEVLQKFRKYNITMHGYSMGGRTALYYALHGKIKLEGLILESASPGIQDNASRSERIQVDEARAKVLEIAGIEVFVNDWEKLPLFASQAEMMSENERKRIRKMRLAQNPQRLAKALRDYGTGNMPNLWPELNELSIPVCIIVGERDEKFVNIAEKMKDCISHCEVHIVSQAGHTVHVEDTAQFDIIVLGFLNKEEQND</sequence>
<dbReference type="NCBIfam" id="TIGR03695">
    <property type="entry name" value="menH_SHCHC"/>
    <property type="match status" value="1"/>
</dbReference>